<evidence type="ECO:0000256" key="3">
    <source>
        <dbReference type="ARBA" id="ARBA00022989"/>
    </source>
</evidence>
<feature type="domain" description="Armadillo-like helical" evidence="5">
    <location>
        <begin position="447"/>
        <end position="683"/>
    </location>
</feature>
<evidence type="ECO:0000313" key="7">
    <source>
        <dbReference type="Proteomes" id="UP000002281"/>
    </source>
</evidence>
<dbReference type="PANTHER" id="PTHR13608">
    <property type="entry name" value="ARMADILLO-LIKE HELICAL DOMAIN-CONTAINING PROTEIN 3"/>
    <property type="match status" value="1"/>
</dbReference>
<dbReference type="SMART" id="SM01158">
    <property type="entry name" value="DUF1741"/>
    <property type="match status" value="1"/>
</dbReference>
<keyword evidence="3" id="KW-1133">Transmembrane helix</keyword>
<reference evidence="6" key="3">
    <citation type="submission" date="2025-09" db="UniProtKB">
        <authorList>
            <consortium name="Ensembl"/>
        </authorList>
    </citation>
    <scope>IDENTIFICATION</scope>
    <source>
        <strain evidence="6">Thoroughbred</strain>
    </source>
</reference>
<evidence type="ECO:0000256" key="1">
    <source>
        <dbReference type="ARBA" id="ARBA00004370"/>
    </source>
</evidence>
<dbReference type="Pfam" id="PF08427">
    <property type="entry name" value="ARMH3_C"/>
    <property type="match status" value="1"/>
</dbReference>
<accession>A0A9L0S7V9</accession>
<gene>
    <name evidence="6" type="primary">ARMH3</name>
</gene>
<protein>
    <submittedName>
        <fullName evidence="6">Armadillo like helical domain containing 3</fullName>
    </submittedName>
</protein>
<reference evidence="6" key="2">
    <citation type="submission" date="2025-08" db="UniProtKB">
        <authorList>
            <consortium name="Ensembl"/>
        </authorList>
    </citation>
    <scope>IDENTIFICATION</scope>
    <source>
        <strain evidence="6">Thoroughbred</strain>
    </source>
</reference>
<evidence type="ECO:0000256" key="4">
    <source>
        <dbReference type="ARBA" id="ARBA00023136"/>
    </source>
</evidence>
<dbReference type="GO" id="GO:0016020">
    <property type="term" value="C:membrane"/>
    <property type="evidence" value="ECO:0007669"/>
    <property type="project" value="UniProtKB-SubCell"/>
</dbReference>
<keyword evidence="4" id="KW-0472">Membrane</keyword>
<dbReference type="Proteomes" id="UP000002281">
    <property type="component" value="Chromosome 1"/>
</dbReference>
<organism evidence="6 7">
    <name type="scientific">Equus caballus</name>
    <name type="common">Horse</name>
    <dbReference type="NCBI Taxonomy" id="9796"/>
    <lineage>
        <taxon>Eukaryota</taxon>
        <taxon>Metazoa</taxon>
        <taxon>Chordata</taxon>
        <taxon>Craniata</taxon>
        <taxon>Vertebrata</taxon>
        <taxon>Euteleostomi</taxon>
        <taxon>Mammalia</taxon>
        <taxon>Eutheria</taxon>
        <taxon>Laurasiatheria</taxon>
        <taxon>Perissodactyla</taxon>
        <taxon>Equidae</taxon>
        <taxon>Equus</taxon>
    </lineage>
</organism>
<dbReference type="AlphaFoldDB" id="A0A9L0S7V9"/>
<evidence type="ECO:0000256" key="2">
    <source>
        <dbReference type="ARBA" id="ARBA00022692"/>
    </source>
</evidence>
<proteinExistence type="predicted"/>
<dbReference type="PANTHER" id="PTHR13608:SF3">
    <property type="entry name" value="ARMADILLO-LIKE HELICAL DOMAIN-CONTAINING PROTEIN 3"/>
    <property type="match status" value="1"/>
</dbReference>
<dbReference type="InterPro" id="IPR039868">
    <property type="entry name" value="ARMD3-like"/>
</dbReference>
<sequence length="701" mass="80052">MAPILALFSVCDRRTSAYPSHRSSEATVFSLGYLVRTWETNLFSDSLTMAQVEKRGGLLRKSSASKKPLKEKVVLMYDEIFMTEDPSKCSPRFWEELFLMKVNLEYLEGKLESLDGEELMKIKDNINCLFQHCIQALGEEHPIRVVNALQNLMESLDSLLCAEGSESLKSLCLKLLLCLVTVTDNISQNTILEYVMINSIFEAILQILSHPPSRREHGYDAVVLLALLVNYRKYESVNPYIVKLSIVDDEATLNGMGLVIAQALSEYNRQYKDKEEEHQSGFFSALTNMVGSMFIADAHEKISVQTNEAILLALYEAVHLNRNFITVLAQSHPEMGLVTTPVSPAPTTPATPLGTTPPSSDVISSVELPLDADVQTSNLLITFLKYSSIVMQDTKDEHRLHSGKLCLIILTCIAEDQYANAFLHDDNMNFRVNLHRMPMRHRKKAADKNLPCRPLVCAVLDLMVEFIVTHMMKEFPMDLYVRCIQVVHKLLCYQKKCRVRLHYTWRELWSALINLLKFLMSNETVLLAKHNIFTLALMIVNLFNMFITYGDTFLPTPSSYDELYYEIIRMHQSFDNLYSMVLRLSTNAGQWKEAASKVTHALVNIRAIINHFNPKIESYAAVNHISQLSEEQVLEVVRANYDTLTLKLQDGLDQYERYSEQHKEAAFFKELVRSISTNVRRNLAFHTLSQEVLLKEFSTIS</sequence>
<evidence type="ECO:0000313" key="6">
    <source>
        <dbReference type="Ensembl" id="ENSECAP00000072211.1"/>
    </source>
</evidence>
<comment type="subcellular location">
    <subcellularLocation>
        <location evidence="1">Membrane</location>
    </subcellularLocation>
</comment>
<dbReference type="InterPro" id="IPR013636">
    <property type="entry name" value="ARMH3_C"/>
</dbReference>
<name>A0A9L0S7V9_HORSE</name>
<evidence type="ECO:0000259" key="5">
    <source>
        <dbReference type="SMART" id="SM01158"/>
    </source>
</evidence>
<dbReference type="Ensembl" id="ENSECAT00000129151.1">
    <property type="protein sequence ID" value="ENSECAP00000072211.1"/>
    <property type="gene ID" value="ENSECAG00000020347.4"/>
</dbReference>
<keyword evidence="7" id="KW-1185">Reference proteome</keyword>
<keyword evidence="2" id="KW-0812">Transmembrane</keyword>
<dbReference type="GeneTree" id="ENSGT00390000002554"/>
<reference evidence="6 7" key="1">
    <citation type="journal article" date="2009" name="Science">
        <title>Genome sequence, comparative analysis, and population genetics of the domestic horse.</title>
        <authorList>
            <consortium name="Broad Institute Genome Sequencing Platform"/>
            <consortium name="Broad Institute Whole Genome Assembly Team"/>
            <person name="Wade C.M."/>
            <person name="Giulotto E."/>
            <person name="Sigurdsson S."/>
            <person name="Zoli M."/>
            <person name="Gnerre S."/>
            <person name="Imsland F."/>
            <person name="Lear T.L."/>
            <person name="Adelson D.L."/>
            <person name="Bailey E."/>
            <person name="Bellone R.R."/>
            <person name="Bloecker H."/>
            <person name="Distl O."/>
            <person name="Edgar R.C."/>
            <person name="Garber M."/>
            <person name="Leeb T."/>
            <person name="Mauceli E."/>
            <person name="MacLeod J.N."/>
            <person name="Penedo M.C.T."/>
            <person name="Raison J.M."/>
            <person name="Sharpe T."/>
            <person name="Vogel J."/>
            <person name="Andersson L."/>
            <person name="Antczak D.F."/>
            <person name="Biagi T."/>
            <person name="Binns M.M."/>
            <person name="Chowdhary B.P."/>
            <person name="Coleman S.J."/>
            <person name="Della Valle G."/>
            <person name="Fryc S."/>
            <person name="Guerin G."/>
            <person name="Hasegawa T."/>
            <person name="Hill E.W."/>
            <person name="Jurka J."/>
            <person name="Kiialainen A."/>
            <person name="Lindgren G."/>
            <person name="Liu J."/>
            <person name="Magnani E."/>
            <person name="Mickelson J.R."/>
            <person name="Murray J."/>
            <person name="Nergadze S.G."/>
            <person name="Onofrio R."/>
            <person name="Pedroni S."/>
            <person name="Piras M.F."/>
            <person name="Raudsepp T."/>
            <person name="Rocchi M."/>
            <person name="Roeed K.H."/>
            <person name="Ryder O.A."/>
            <person name="Searle S."/>
            <person name="Skow L."/>
            <person name="Swinburne J.E."/>
            <person name="Syvaenen A.C."/>
            <person name="Tozaki T."/>
            <person name="Valberg S.J."/>
            <person name="Vaudin M."/>
            <person name="White J.R."/>
            <person name="Zody M.C."/>
            <person name="Lander E.S."/>
            <person name="Lindblad-Toh K."/>
        </authorList>
    </citation>
    <scope>NUCLEOTIDE SEQUENCE [LARGE SCALE GENOMIC DNA]</scope>
    <source>
        <strain evidence="6 7">Thoroughbred</strain>
    </source>
</reference>